<accession>V7D0B5</accession>
<organism evidence="1">
    <name type="scientific">Phaseolus vulgaris</name>
    <name type="common">Kidney bean</name>
    <name type="synonym">French bean</name>
    <dbReference type="NCBI Taxonomy" id="3885"/>
    <lineage>
        <taxon>Eukaryota</taxon>
        <taxon>Viridiplantae</taxon>
        <taxon>Streptophyta</taxon>
        <taxon>Embryophyta</taxon>
        <taxon>Tracheophyta</taxon>
        <taxon>Spermatophyta</taxon>
        <taxon>Magnoliopsida</taxon>
        <taxon>eudicotyledons</taxon>
        <taxon>Gunneridae</taxon>
        <taxon>Pentapetalae</taxon>
        <taxon>rosids</taxon>
        <taxon>fabids</taxon>
        <taxon>Fabales</taxon>
        <taxon>Fabaceae</taxon>
        <taxon>Papilionoideae</taxon>
        <taxon>50 kb inversion clade</taxon>
        <taxon>NPAAA clade</taxon>
        <taxon>indigoferoid/millettioid clade</taxon>
        <taxon>Phaseoleae</taxon>
        <taxon>Phaseolus</taxon>
    </lineage>
</organism>
<dbReference type="Gene3D" id="3.80.10.10">
    <property type="entry name" value="Ribonuclease Inhibitor"/>
    <property type="match status" value="1"/>
</dbReference>
<dbReference type="eggNOG" id="KOG4658">
    <property type="taxonomic scope" value="Eukaryota"/>
</dbReference>
<dbReference type="OrthoDB" id="1305413at2759"/>
<dbReference type="SUPFAM" id="SSF52058">
    <property type="entry name" value="L domain-like"/>
    <property type="match status" value="1"/>
</dbReference>
<evidence type="ECO:0000313" key="1">
    <source>
        <dbReference type="EMBL" id="ESW35852.1"/>
    </source>
</evidence>
<dbReference type="AlphaFoldDB" id="V7D0B5"/>
<protein>
    <submittedName>
        <fullName evidence="1">Uncharacterized protein</fullName>
    </submittedName>
</protein>
<dbReference type="EMBL" id="KI548852">
    <property type="protein sequence ID" value="ESW35852.1"/>
    <property type="molecule type" value="Genomic_DNA"/>
</dbReference>
<reference evidence="1" key="1">
    <citation type="submission" date="2013-04" db="EMBL/GenBank/DDBJ databases">
        <authorList>
            <person name="Schmutz J."/>
            <person name="McClean P."/>
            <person name="Shu S."/>
            <person name="Cregan P."/>
            <person name="Rokhsar D."/>
            <person name="Jackson S."/>
        </authorList>
    </citation>
    <scope>NUCLEOTIDE SEQUENCE</scope>
</reference>
<dbReference type="Gramene" id="ESW35852">
    <property type="protein sequence ID" value="ESW35852"/>
    <property type="gene ID" value="PHAVU_L010500g"/>
</dbReference>
<name>V7D0B5_PHAVU</name>
<proteinExistence type="predicted"/>
<sequence>MNEREEWECKTTSFPRLQHLSVDQCPKLKGLSEQLLHLKKLFICHCDKLIMSIMDTSSLQLFEIVSCPLVNVPMTHYNFLEQLTIDASCNSLTIFRLDFFPKIRLIHLRRCQNLRRISQEHTHNHLKELAINDCPQFESFPGEGLTWECSLLKQSCQNPEGEDWGKD</sequence>
<gene>
    <name evidence="1" type="ORF">PHAVU_L010500g</name>
</gene>
<dbReference type="InterPro" id="IPR032675">
    <property type="entry name" value="LRR_dom_sf"/>
</dbReference>
<dbReference type="SMR" id="V7D0B5"/>